<evidence type="ECO:0000313" key="3">
    <source>
        <dbReference type="Proteomes" id="UP001385499"/>
    </source>
</evidence>
<dbReference type="Pfam" id="PF15956">
    <property type="entry name" value="DUF4760"/>
    <property type="match status" value="1"/>
</dbReference>
<dbReference type="Proteomes" id="UP001385499">
    <property type="component" value="Unassembled WGS sequence"/>
</dbReference>
<protein>
    <submittedName>
        <fullName evidence="2">DUF4760 domain-containing protein</fullName>
    </submittedName>
</protein>
<proteinExistence type="predicted"/>
<accession>A0ABU8TNZ8</accession>
<keyword evidence="1" id="KW-1133">Transmembrane helix</keyword>
<dbReference type="EMBL" id="JBAKIA010000014">
    <property type="protein sequence ID" value="MEJ8475909.1"/>
    <property type="molecule type" value="Genomic_DNA"/>
</dbReference>
<sequence length="171" mass="19640">MKCSEEIIKEATQTVIVCVAYSFNWPYLASLCLVLLSIGVATWGVKTARASARQRATLDLIEKVESAPHYQQLNKAFSYRRRTGTLTHLIAPQETTNQEERQKITSFLNHYELETRKNLLFCFSLSDLTDESSRFGPVQAGPCRVWVVLPPFSRIHSMALFRSWKIRRSKL</sequence>
<gene>
    <name evidence="2" type="ORF">V6575_17590</name>
</gene>
<keyword evidence="1" id="KW-0812">Transmembrane</keyword>
<evidence type="ECO:0000256" key="1">
    <source>
        <dbReference type="SAM" id="Phobius"/>
    </source>
</evidence>
<dbReference type="InterPro" id="IPR031876">
    <property type="entry name" value="DUF4760"/>
</dbReference>
<keyword evidence="1" id="KW-0472">Membrane</keyword>
<evidence type="ECO:0000313" key="2">
    <source>
        <dbReference type="EMBL" id="MEJ8475909.1"/>
    </source>
</evidence>
<feature type="transmembrane region" description="Helical" evidence="1">
    <location>
        <begin position="25"/>
        <end position="45"/>
    </location>
</feature>
<organism evidence="2 3">
    <name type="scientific">Roseibium algae</name>
    <dbReference type="NCBI Taxonomy" id="3123038"/>
    <lineage>
        <taxon>Bacteria</taxon>
        <taxon>Pseudomonadati</taxon>
        <taxon>Pseudomonadota</taxon>
        <taxon>Alphaproteobacteria</taxon>
        <taxon>Hyphomicrobiales</taxon>
        <taxon>Stappiaceae</taxon>
        <taxon>Roseibium</taxon>
    </lineage>
</organism>
<comment type="caution">
    <text evidence="2">The sequence shown here is derived from an EMBL/GenBank/DDBJ whole genome shotgun (WGS) entry which is preliminary data.</text>
</comment>
<keyword evidence="3" id="KW-1185">Reference proteome</keyword>
<name>A0ABU8TNZ8_9HYPH</name>
<dbReference type="RefSeq" id="WP_340276193.1">
    <property type="nucleotide sequence ID" value="NZ_JBAKIA010000014.1"/>
</dbReference>
<reference evidence="2 3" key="1">
    <citation type="submission" date="2024-02" db="EMBL/GenBank/DDBJ databases">
        <title>Roseibium algae sp. nov., isolated from marine alga (Grateloupia sp.), showing potential in myo-inositol conversion.</title>
        <authorList>
            <person name="Wang Y."/>
        </authorList>
    </citation>
    <scope>NUCLEOTIDE SEQUENCE [LARGE SCALE GENOMIC DNA]</scope>
    <source>
        <strain evidence="2 3">H3510</strain>
    </source>
</reference>